<organism evidence="1 2">
    <name type="scientific">Lacihabitans lacunae</name>
    <dbReference type="NCBI Taxonomy" id="1028214"/>
    <lineage>
        <taxon>Bacteria</taxon>
        <taxon>Pseudomonadati</taxon>
        <taxon>Bacteroidota</taxon>
        <taxon>Cytophagia</taxon>
        <taxon>Cytophagales</taxon>
        <taxon>Leadbetterellaceae</taxon>
        <taxon>Lacihabitans</taxon>
    </lineage>
</organism>
<dbReference type="Proteomes" id="UP001595616">
    <property type="component" value="Unassembled WGS sequence"/>
</dbReference>
<proteinExistence type="predicted"/>
<accession>A0ABV7YYK0</accession>
<evidence type="ECO:0000313" key="1">
    <source>
        <dbReference type="EMBL" id="MFC3811116.1"/>
    </source>
</evidence>
<gene>
    <name evidence="1" type="ORF">ACFOOI_10655</name>
</gene>
<dbReference type="RefSeq" id="WP_379837837.1">
    <property type="nucleotide sequence ID" value="NZ_JBHRYQ010000001.1"/>
</dbReference>
<keyword evidence="2" id="KW-1185">Reference proteome</keyword>
<sequence length="71" mass="8154">MERRQYRFKTNYYLIDGVFNIPGLVISSGHGYDFKSFCCKKCGEIFVLELELMHQANADLQTICGNKACPK</sequence>
<comment type="caution">
    <text evidence="1">The sequence shown here is derived from an EMBL/GenBank/DDBJ whole genome shotgun (WGS) entry which is preliminary data.</text>
</comment>
<dbReference type="EMBL" id="JBHRYQ010000001">
    <property type="protein sequence ID" value="MFC3811116.1"/>
    <property type="molecule type" value="Genomic_DNA"/>
</dbReference>
<name>A0ABV7YYK0_9BACT</name>
<protein>
    <submittedName>
        <fullName evidence="1">Uncharacterized protein</fullName>
    </submittedName>
</protein>
<evidence type="ECO:0000313" key="2">
    <source>
        <dbReference type="Proteomes" id="UP001595616"/>
    </source>
</evidence>
<reference evidence="2" key="1">
    <citation type="journal article" date="2019" name="Int. J. Syst. Evol. Microbiol.">
        <title>The Global Catalogue of Microorganisms (GCM) 10K type strain sequencing project: providing services to taxonomists for standard genome sequencing and annotation.</title>
        <authorList>
            <consortium name="The Broad Institute Genomics Platform"/>
            <consortium name="The Broad Institute Genome Sequencing Center for Infectious Disease"/>
            <person name="Wu L."/>
            <person name="Ma J."/>
        </authorList>
    </citation>
    <scope>NUCLEOTIDE SEQUENCE [LARGE SCALE GENOMIC DNA]</scope>
    <source>
        <strain evidence="2">CECT 7956</strain>
    </source>
</reference>